<keyword evidence="1" id="KW-1133">Transmembrane helix</keyword>
<organism evidence="2 3">
    <name type="scientific">Saccharopolyspora cebuensis</name>
    <dbReference type="NCBI Taxonomy" id="418759"/>
    <lineage>
        <taxon>Bacteria</taxon>
        <taxon>Bacillati</taxon>
        <taxon>Actinomycetota</taxon>
        <taxon>Actinomycetes</taxon>
        <taxon>Pseudonocardiales</taxon>
        <taxon>Pseudonocardiaceae</taxon>
        <taxon>Saccharopolyspora</taxon>
    </lineage>
</organism>
<dbReference type="Proteomes" id="UP001564626">
    <property type="component" value="Unassembled WGS sequence"/>
</dbReference>
<evidence type="ECO:0000313" key="3">
    <source>
        <dbReference type="Proteomes" id="UP001564626"/>
    </source>
</evidence>
<feature type="transmembrane region" description="Helical" evidence="1">
    <location>
        <begin position="54"/>
        <end position="75"/>
    </location>
</feature>
<evidence type="ECO:0000313" key="2">
    <source>
        <dbReference type="EMBL" id="MEY8038130.1"/>
    </source>
</evidence>
<gene>
    <name evidence="2" type="ORF">AB8O55_01850</name>
</gene>
<protein>
    <submittedName>
        <fullName evidence="2">Uncharacterized protein</fullName>
    </submittedName>
</protein>
<comment type="caution">
    <text evidence="2">The sequence shown here is derived from an EMBL/GenBank/DDBJ whole genome shotgun (WGS) entry which is preliminary data.</text>
</comment>
<proteinExistence type="predicted"/>
<keyword evidence="3" id="KW-1185">Reference proteome</keyword>
<keyword evidence="1" id="KW-0812">Transmembrane</keyword>
<sequence length="85" mass="8888">MTTTARHRLRKPIRILFVTTLLVFLALAVLLVATQVIGVLMLRPGVVTGASDVLLLPSITAAVVFGLVAFAGSYLPDSGPGDAQD</sequence>
<keyword evidence="1" id="KW-0472">Membrane</keyword>
<dbReference type="RefSeq" id="WP_369774507.1">
    <property type="nucleotide sequence ID" value="NZ_JBGEHV010000002.1"/>
</dbReference>
<evidence type="ECO:0000256" key="1">
    <source>
        <dbReference type="SAM" id="Phobius"/>
    </source>
</evidence>
<accession>A0ABV4CAJ0</accession>
<dbReference type="EMBL" id="JBGEHV010000002">
    <property type="protein sequence ID" value="MEY8038130.1"/>
    <property type="molecule type" value="Genomic_DNA"/>
</dbReference>
<name>A0ABV4CAJ0_9PSEU</name>
<reference evidence="2 3" key="1">
    <citation type="submission" date="2024-08" db="EMBL/GenBank/DDBJ databases">
        <title>Genome mining of Saccharopolyspora cebuensis PGLac3 from Nigerian medicinal plant.</title>
        <authorList>
            <person name="Ezeobiora C.E."/>
            <person name="Igbokwe N.H."/>
            <person name="Amin D.H."/>
            <person name="Mendie U.E."/>
        </authorList>
    </citation>
    <scope>NUCLEOTIDE SEQUENCE [LARGE SCALE GENOMIC DNA]</scope>
    <source>
        <strain evidence="2 3">PGLac3</strain>
    </source>
</reference>
<feature type="transmembrane region" description="Helical" evidence="1">
    <location>
        <begin position="15"/>
        <end position="42"/>
    </location>
</feature>